<accession>A0A3G2R8V9</accession>
<proteinExistence type="predicted"/>
<dbReference type="Proteomes" id="UP000280960">
    <property type="component" value="Chromosome"/>
</dbReference>
<dbReference type="Pfam" id="PF11148">
    <property type="entry name" value="DUF2922"/>
    <property type="match status" value="1"/>
</dbReference>
<gene>
    <name evidence="1" type="ORF">D2962_13400</name>
</gene>
<name>A0A3G2R8V9_9FIRM</name>
<dbReference type="AlphaFoldDB" id="A0A3G2R8V9"/>
<protein>
    <submittedName>
        <fullName evidence="1">DUF2922 family protein</fullName>
    </submittedName>
</protein>
<dbReference type="EMBL" id="CP033169">
    <property type="protein sequence ID" value="AYO31458.1"/>
    <property type="molecule type" value="Genomic_DNA"/>
</dbReference>
<keyword evidence="2" id="KW-1185">Reference proteome</keyword>
<dbReference type="RefSeq" id="WP_120767041.1">
    <property type="nucleotide sequence ID" value="NZ_CP033169.1"/>
</dbReference>
<organism evidence="1 2">
    <name type="scientific">Biomaibacter acetigenes</name>
    <dbReference type="NCBI Taxonomy" id="2316383"/>
    <lineage>
        <taxon>Bacteria</taxon>
        <taxon>Bacillati</taxon>
        <taxon>Bacillota</taxon>
        <taxon>Clostridia</taxon>
        <taxon>Thermosediminibacterales</taxon>
        <taxon>Tepidanaerobacteraceae</taxon>
        <taxon>Biomaibacter</taxon>
    </lineage>
</organism>
<dbReference type="InterPro" id="IPR021321">
    <property type="entry name" value="DUF2922"/>
</dbReference>
<sequence>MDKNLEMIFQNAAGKNARISVADPKDNLTAAEVQTAMDTILAKNIFNTTGGDIVKVVSARIVTRDVAEILPQS</sequence>
<dbReference type="KEGG" id="bacg:D2962_13400"/>
<evidence type="ECO:0000313" key="1">
    <source>
        <dbReference type="EMBL" id="AYO31458.1"/>
    </source>
</evidence>
<reference evidence="1 2" key="1">
    <citation type="submission" date="2018-10" db="EMBL/GenBank/DDBJ databases">
        <authorList>
            <person name="Zhang X."/>
        </authorList>
    </citation>
    <scope>NUCLEOTIDE SEQUENCE [LARGE SCALE GENOMIC DNA]</scope>
    <source>
        <strain evidence="1 2">SK-G1</strain>
    </source>
</reference>
<evidence type="ECO:0000313" key="2">
    <source>
        <dbReference type="Proteomes" id="UP000280960"/>
    </source>
</evidence>